<evidence type="ECO:0000259" key="4">
    <source>
        <dbReference type="Pfam" id="PF04969"/>
    </source>
</evidence>
<dbReference type="GO" id="GO:0006457">
    <property type="term" value="P:protein folding"/>
    <property type="evidence" value="ECO:0007669"/>
    <property type="project" value="TreeGrafter"/>
</dbReference>
<dbReference type="GO" id="GO:0051082">
    <property type="term" value="F:unfolded protein binding"/>
    <property type="evidence" value="ECO:0007669"/>
    <property type="project" value="TreeGrafter"/>
</dbReference>
<comment type="subcellular location">
    <subcellularLocation>
        <location evidence="1">Cytoplasm</location>
    </subcellularLocation>
</comment>
<evidence type="ECO:0000256" key="2">
    <source>
        <dbReference type="ARBA" id="ARBA00022490"/>
    </source>
</evidence>
<dbReference type="Proteomes" id="UP000436088">
    <property type="component" value="Unassembled WGS sequence"/>
</dbReference>
<dbReference type="PANTHER" id="PTHR12356:SF3">
    <property type="entry name" value="NUCLEAR MIGRATION PROTEIN NUDC"/>
    <property type="match status" value="1"/>
</dbReference>
<keyword evidence="6" id="KW-1185">Reference proteome</keyword>
<evidence type="ECO:0000256" key="1">
    <source>
        <dbReference type="ARBA" id="ARBA00004496"/>
    </source>
</evidence>
<dbReference type="InterPro" id="IPR037898">
    <property type="entry name" value="NudC_fam"/>
</dbReference>
<dbReference type="Pfam" id="PF04969">
    <property type="entry name" value="CS"/>
    <property type="match status" value="1"/>
</dbReference>
<dbReference type="Gene3D" id="2.60.40.790">
    <property type="match status" value="1"/>
</dbReference>
<organism evidence="5 6">
    <name type="scientific">Hibiscus syriacus</name>
    <name type="common">Rose of Sharon</name>
    <dbReference type="NCBI Taxonomy" id="106335"/>
    <lineage>
        <taxon>Eukaryota</taxon>
        <taxon>Viridiplantae</taxon>
        <taxon>Streptophyta</taxon>
        <taxon>Embryophyta</taxon>
        <taxon>Tracheophyta</taxon>
        <taxon>Spermatophyta</taxon>
        <taxon>Magnoliopsida</taxon>
        <taxon>eudicotyledons</taxon>
        <taxon>Gunneridae</taxon>
        <taxon>Pentapetalae</taxon>
        <taxon>rosids</taxon>
        <taxon>malvids</taxon>
        <taxon>Malvales</taxon>
        <taxon>Malvaceae</taxon>
        <taxon>Malvoideae</taxon>
        <taxon>Hibiscus</taxon>
    </lineage>
</organism>
<evidence type="ECO:0000256" key="3">
    <source>
        <dbReference type="SAM" id="MobiDB-lite"/>
    </source>
</evidence>
<gene>
    <name evidence="5" type="ORF">F3Y22_tig00110210pilonHSYRG00036</name>
</gene>
<evidence type="ECO:0000313" key="6">
    <source>
        <dbReference type="Proteomes" id="UP000436088"/>
    </source>
</evidence>
<proteinExistence type="predicted"/>
<feature type="compositionally biased region" description="Basic and acidic residues" evidence="3">
    <location>
        <begin position="72"/>
        <end position="90"/>
    </location>
</feature>
<dbReference type="PANTHER" id="PTHR12356">
    <property type="entry name" value="NUCLEAR MOVEMENT PROTEIN NUDC"/>
    <property type="match status" value="1"/>
</dbReference>
<protein>
    <recommendedName>
        <fullName evidence="4">CS domain-containing protein</fullName>
    </recommendedName>
</protein>
<dbReference type="GO" id="GO:0006950">
    <property type="term" value="P:response to stress"/>
    <property type="evidence" value="ECO:0007669"/>
    <property type="project" value="UniProtKB-ARBA"/>
</dbReference>
<reference evidence="5" key="1">
    <citation type="submission" date="2019-09" db="EMBL/GenBank/DDBJ databases">
        <title>Draft genome information of white flower Hibiscus syriacus.</title>
        <authorList>
            <person name="Kim Y.-M."/>
        </authorList>
    </citation>
    <scope>NUCLEOTIDE SEQUENCE [LARGE SCALE GENOMIC DNA]</scope>
    <source>
        <strain evidence="5">YM2019G1</strain>
    </source>
</reference>
<feature type="domain" description="CS" evidence="4">
    <location>
        <begin position="93"/>
        <end position="139"/>
    </location>
</feature>
<dbReference type="AlphaFoldDB" id="A0A6A3B8A2"/>
<dbReference type="EMBL" id="VEPZ02000878">
    <property type="protein sequence ID" value="KAE8713394.1"/>
    <property type="molecule type" value="Genomic_DNA"/>
</dbReference>
<keyword evidence="2" id="KW-0963">Cytoplasm</keyword>
<dbReference type="InterPro" id="IPR008978">
    <property type="entry name" value="HSP20-like_chaperone"/>
</dbReference>
<feature type="region of interest" description="Disordered" evidence="3">
    <location>
        <begin position="69"/>
        <end position="90"/>
    </location>
</feature>
<dbReference type="GO" id="GO:0005737">
    <property type="term" value="C:cytoplasm"/>
    <property type="evidence" value="ECO:0007669"/>
    <property type="project" value="UniProtKB-SubCell"/>
</dbReference>
<sequence length="157" mass="17557">MEEEEKMPSASSAVATAAKPASFTASLDPANPVGFLEKVFVFIAKESDFLVKENVHKEVAAVVRVVKQKSKKKDEEEAQKAENKTEVEKETMETLKEITISILVPSEMNLRFVVFDIKKNRLKVRLEGQPPVINGELFQAESVKKLFVERTGNYGIS</sequence>
<name>A0A6A3B8A2_HIBSY</name>
<comment type="caution">
    <text evidence="5">The sequence shown here is derived from an EMBL/GenBank/DDBJ whole genome shotgun (WGS) entry which is preliminary data.</text>
</comment>
<accession>A0A6A3B8A2</accession>
<dbReference type="InterPro" id="IPR007052">
    <property type="entry name" value="CS_dom"/>
</dbReference>
<dbReference type="SUPFAM" id="SSF49764">
    <property type="entry name" value="HSP20-like chaperones"/>
    <property type="match status" value="1"/>
</dbReference>
<evidence type="ECO:0000313" key="5">
    <source>
        <dbReference type="EMBL" id="KAE8713394.1"/>
    </source>
</evidence>